<dbReference type="AlphaFoldDB" id="A0A2K1ING6"/>
<evidence type="ECO:0000313" key="1">
    <source>
        <dbReference type="EMBL" id="PNR30821.1"/>
    </source>
</evidence>
<dbReference type="PaxDb" id="3218-PP1S71_317V6.1"/>
<dbReference type="Gramene" id="Pp3c22_14270V3.1">
    <property type="protein sequence ID" value="Pp3c22_14270V3.1"/>
    <property type="gene ID" value="Pp3c22_14270"/>
</dbReference>
<dbReference type="Gene3D" id="3.30.559.30">
    <property type="entry name" value="Nonribosomal peptide synthetase, condensation domain"/>
    <property type="match status" value="1"/>
</dbReference>
<dbReference type="Gramene" id="Pp3c22_14270V3.4">
    <property type="protein sequence ID" value="Pp3c22_14270V3.4"/>
    <property type="gene ID" value="Pp3c22_14270"/>
</dbReference>
<evidence type="ECO:0000313" key="3">
    <source>
        <dbReference type="Proteomes" id="UP000006727"/>
    </source>
</evidence>
<dbReference type="EnsemblPlants" id="Pp3c22_14270V3.3">
    <property type="protein sequence ID" value="Pp3c22_14270V3.3"/>
    <property type="gene ID" value="Pp3c22_14270"/>
</dbReference>
<evidence type="ECO:0000313" key="2">
    <source>
        <dbReference type="EnsemblPlants" id="Pp3c22_14270V3.1"/>
    </source>
</evidence>
<dbReference type="EnsemblPlants" id="Pp3c22_14270V3.5">
    <property type="protein sequence ID" value="Pp3c22_14270V3.5"/>
    <property type="gene ID" value="Pp3c22_14270"/>
</dbReference>
<dbReference type="OrthoDB" id="439993at2759"/>
<dbReference type="Gramene" id="Pp3c22_14270V3.2">
    <property type="protein sequence ID" value="Pp3c22_14270V3.2"/>
    <property type="gene ID" value="Pp3c22_14270"/>
</dbReference>
<dbReference type="EMBL" id="ABEU02000022">
    <property type="protein sequence ID" value="PNR30821.1"/>
    <property type="molecule type" value="Genomic_DNA"/>
</dbReference>
<dbReference type="InterPro" id="IPR023213">
    <property type="entry name" value="CAT-like_dom_sf"/>
</dbReference>
<dbReference type="EnsemblPlants" id="Pp3c22_14270V3.1">
    <property type="protein sequence ID" value="Pp3c22_14270V3.1"/>
    <property type="gene ID" value="Pp3c22_14270"/>
</dbReference>
<dbReference type="Gramene" id="Pp3c22_14270V3.3">
    <property type="protein sequence ID" value="Pp3c22_14270V3.3"/>
    <property type="gene ID" value="Pp3c22_14270"/>
</dbReference>
<dbReference type="Gramene" id="Pp3c22_14270V3.5">
    <property type="protein sequence ID" value="Pp3c22_14270V3.5"/>
    <property type="gene ID" value="Pp3c22_14270"/>
</dbReference>
<dbReference type="EnsemblPlants" id="Pp3c22_14270V3.4">
    <property type="protein sequence ID" value="Pp3c22_14270V3.4"/>
    <property type="gene ID" value="Pp3c22_14270"/>
</dbReference>
<dbReference type="RefSeq" id="XP_024360470.1">
    <property type="nucleotide sequence ID" value="XM_024504702.2"/>
</dbReference>
<dbReference type="Gene3D" id="3.30.559.10">
    <property type="entry name" value="Chloramphenicol acetyltransferase-like domain"/>
    <property type="match status" value="1"/>
</dbReference>
<evidence type="ECO:0008006" key="4">
    <source>
        <dbReference type="Google" id="ProtNLM"/>
    </source>
</evidence>
<dbReference type="SUPFAM" id="SSF52777">
    <property type="entry name" value="CoA-dependent acyltransferases"/>
    <property type="match status" value="2"/>
</dbReference>
<dbReference type="PANTHER" id="PTHR34375">
    <property type="entry name" value="GATA ZINC FINGER PROTEIN-RELATED"/>
    <property type="match status" value="1"/>
</dbReference>
<gene>
    <name evidence="2" type="primary">LOC112274874</name>
    <name evidence="1" type="ORF">PHYPA_027137</name>
</gene>
<keyword evidence="3" id="KW-1185">Reference proteome</keyword>
<reference evidence="1 3" key="2">
    <citation type="journal article" date="2018" name="Plant J.">
        <title>The Physcomitrella patens chromosome-scale assembly reveals moss genome structure and evolution.</title>
        <authorList>
            <person name="Lang D."/>
            <person name="Ullrich K.K."/>
            <person name="Murat F."/>
            <person name="Fuchs J."/>
            <person name="Jenkins J."/>
            <person name="Haas F.B."/>
            <person name="Piednoel M."/>
            <person name="Gundlach H."/>
            <person name="Van Bel M."/>
            <person name="Meyberg R."/>
            <person name="Vives C."/>
            <person name="Morata J."/>
            <person name="Symeonidi A."/>
            <person name="Hiss M."/>
            <person name="Muchero W."/>
            <person name="Kamisugi Y."/>
            <person name="Saleh O."/>
            <person name="Blanc G."/>
            <person name="Decker E.L."/>
            <person name="van Gessel N."/>
            <person name="Grimwood J."/>
            <person name="Hayes R.D."/>
            <person name="Graham S.W."/>
            <person name="Gunter L.E."/>
            <person name="McDaniel S.F."/>
            <person name="Hoernstein S.N.W."/>
            <person name="Larsson A."/>
            <person name="Li F.W."/>
            <person name="Perroud P.F."/>
            <person name="Phillips J."/>
            <person name="Ranjan P."/>
            <person name="Rokshar D.S."/>
            <person name="Rothfels C.J."/>
            <person name="Schneider L."/>
            <person name="Shu S."/>
            <person name="Stevenson D.W."/>
            <person name="Thummler F."/>
            <person name="Tillich M."/>
            <person name="Villarreal Aguilar J.C."/>
            <person name="Widiez T."/>
            <person name="Wong G.K."/>
            <person name="Wymore A."/>
            <person name="Zhang Y."/>
            <person name="Zimmer A.D."/>
            <person name="Quatrano R.S."/>
            <person name="Mayer K.F.X."/>
            <person name="Goodstein D."/>
            <person name="Casacuberta J.M."/>
            <person name="Vandepoele K."/>
            <person name="Reski R."/>
            <person name="Cuming A.C."/>
            <person name="Tuskan G.A."/>
            <person name="Maumus F."/>
            <person name="Salse J."/>
            <person name="Schmutz J."/>
            <person name="Rensing S.A."/>
        </authorList>
    </citation>
    <scope>NUCLEOTIDE SEQUENCE [LARGE SCALE GENOMIC DNA]</scope>
    <source>
        <strain evidence="2 3">cv. Gransden 2004</strain>
    </source>
</reference>
<name>A0A2K1ING6_PHYPA</name>
<protein>
    <recommendedName>
        <fullName evidence="4">O-acyltransferase WSD1 C-terminal domain-containing protein</fullName>
    </recommendedName>
</protein>
<sequence length="482" mass="52255">MAPVVVSGDDNTRVLGPSEYNWTKATALGTGIAVVAVALRRLVKSHQVALACQEVMDQHATLRAQVVETPKGKLAFHIKGNSIAPNVEIYPWPQTSESYSVGDITVDGDDDGLAAAVNKVVRDELNTPFVIPEDSPSPPLNLFQVHMYTESFQSQTIIVLRFHSGGLDRPSASVALDQFLTALNSIVDGQPVSLPHNPGKDAILPTIEELVPKGKSSKNFFQKGFDTVGYALSANRYSLLPFHPNFAEHRKEKFKSDVLTYSLGKAGTASLLAACKKENTTLAAALGTAFLKTAAGVKELKDRKKDEFSFTSLVDCRRFFEPSLAVDAMGNFVAGVPQGQQAKEGCSFWDLARTVSALTAKELSKSKHLSEIPVPNMLFSQVLKHPNVTPQSSMRTSLFSLFVDEAPKLQWRGYQNLQVGVVAGPFPSMHGVGPCFAISETLREGNDLSISFIYAQPVFTRSQMSAYCAAAVELLSQVSLDC</sequence>
<accession>A0A2K1ING6</accession>
<dbReference type="STRING" id="3218.A0A2K1ING6"/>
<dbReference type="Proteomes" id="UP000006727">
    <property type="component" value="Chromosome 22"/>
</dbReference>
<reference evidence="1 3" key="1">
    <citation type="journal article" date="2008" name="Science">
        <title>The Physcomitrella genome reveals evolutionary insights into the conquest of land by plants.</title>
        <authorList>
            <person name="Rensing S."/>
            <person name="Lang D."/>
            <person name="Zimmer A."/>
            <person name="Terry A."/>
            <person name="Salamov A."/>
            <person name="Shapiro H."/>
            <person name="Nishiyama T."/>
            <person name="Perroud P.-F."/>
            <person name="Lindquist E."/>
            <person name="Kamisugi Y."/>
            <person name="Tanahashi T."/>
            <person name="Sakakibara K."/>
            <person name="Fujita T."/>
            <person name="Oishi K."/>
            <person name="Shin-I T."/>
            <person name="Kuroki Y."/>
            <person name="Toyoda A."/>
            <person name="Suzuki Y."/>
            <person name="Hashimoto A."/>
            <person name="Yamaguchi K."/>
            <person name="Sugano A."/>
            <person name="Kohara Y."/>
            <person name="Fujiyama A."/>
            <person name="Anterola A."/>
            <person name="Aoki S."/>
            <person name="Ashton N."/>
            <person name="Barbazuk W.B."/>
            <person name="Barker E."/>
            <person name="Bennetzen J."/>
            <person name="Bezanilla M."/>
            <person name="Blankenship R."/>
            <person name="Cho S.H."/>
            <person name="Dutcher S."/>
            <person name="Estelle M."/>
            <person name="Fawcett J.A."/>
            <person name="Gundlach H."/>
            <person name="Hanada K."/>
            <person name="Heyl A."/>
            <person name="Hicks K.A."/>
            <person name="Hugh J."/>
            <person name="Lohr M."/>
            <person name="Mayer K."/>
            <person name="Melkozernov A."/>
            <person name="Murata T."/>
            <person name="Nelson D."/>
            <person name="Pils B."/>
            <person name="Prigge M."/>
            <person name="Reiss B."/>
            <person name="Renner T."/>
            <person name="Rombauts S."/>
            <person name="Rushton P."/>
            <person name="Sanderfoot A."/>
            <person name="Schween G."/>
            <person name="Shiu S.-H."/>
            <person name="Stueber K."/>
            <person name="Theodoulou F.L."/>
            <person name="Tu H."/>
            <person name="Van de Peer Y."/>
            <person name="Verrier P.J."/>
            <person name="Waters E."/>
            <person name="Wood A."/>
            <person name="Yang L."/>
            <person name="Cove D."/>
            <person name="Cuming A."/>
            <person name="Hasebe M."/>
            <person name="Lucas S."/>
            <person name="Mishler D.B."/>
            <person name="Reski R."/>
            <person name="Grigoriev I."/>
            <person name="Quatrano R.S."/>
            <person name="Boore J.L."/>
        </authorList>
    </citation>
    <scope>NUCLEOTIDE SEQUENCE [LARGE SCALE GENOMIC DNA]</scope>
    <source>
        <strain evidence="2 3">cv. Gransden 2004</strain>
    </source>
</reference>
<dbReference type="KEGG" id="ppp:112274874"/>
<organism evidence="1">
    <name type="scientific">Physcomitrium patens</name>
    <name type="common">Spreading-leaved earth moss</name>
    <name type="synonym">Physcomitrella patens</name>
    <dbReference type="NCBI Taxonomy" id="3218"/>
    <lineage>
        <taxon>Eukaryota</taxon>
        <taxon>Viridiplantae</taxon>
        <taxon>Streptophyta</taxon>
        <taxon>Embryophyta</taxon>
        <taxon>Bryophyta</taxon>
        <taxon>Bryophytina</taxon>
        <taxon>Bryopsida</taxon>
        <taxon>Funariidae</taxon>
        <taxon>Funariales</taxon>
        <taxon>Funariaceae</taxon>
        <taxon>Physcomitrium</taxon>
    </lineage>
</organism>
<dbReference type="EnsemblPlants" id="Pp3c22_14270V3.2">
    <property type="protein sequence ID" value="Pp3c22_14270V3.2"/>
    <property type="gene ID" value="Pp3c22_14270"/>
</dbReference>
<dbReference type="GeneID" id="112274874"/>
<proteinExistence type="predicted"/>
<dbReference type="PANTHER" id="PTHR34375:SF5">
    <property type="entry name" value="CONDENSATION DOMAIN-CONTAINING PROTEIN"/>
    <property type="match status" value="1"/>
</dbReference>
<reference evidence="2" key="3">
    <citation type="submission" date="2020-12" db="UniProtKB">
        <authorList>
            <consortium name="EnsemblPlants"/>
        </authorList>
    </citation>
    <scope>IDENTIFICATION</scope>
</reference>